<feature type="transmembrane region" description="Helical" evidence="1">
    <location>
        <begin position="98"/>
        <end position="121"/>
    </location>
</feature>
<proteinExistence type="predicted"/>
<organism evidence="2 3">
    <name type="scientific">Stecheria intestinalis</name>
    <dbReference type="NCBI Taxonomy" id="2606630"/>
    <lineage>
        <taxon>Bacteria</taxon>
        <taxon>Bacillati</taxon>
        <taxon>Bacillota</taxon>
        <taxon>Erysipelotrichia</taxon>
        <taxon>Erysipelotrichales</taxon>
        <taxon>Erysipelotrichaceae</taxon>
        <taxon>Stecheria</taxon>
    </lineage>
</organism>
<evidence type="ECO:0000313" key="2">
    <source>
        <dbReference type="EMBL" id="MSS59820.1"/>
    </source>
</evidence>
<reference evidence="2 3" key="1">
    <citation type="submission" date="2019-08" db="EMBL/GenBank/DDBJ databases">
        <title>In-depth cultivation of the pig gut microbiome towards novel bacterial diversity and tailored functional studies.</title>
        <authorList>
            <person name="Wylensek D."/>
            <person name="Hitch T.C.A."/>
            <person name="Clavel T."/>
        </authorList>
    </citation>
    <scope>NUCLEOTIDE SEQUENCE [LARGE SCALE GENOMIC DNA]</scope>
    <source>
        <strain evidence="2 3">Oil+RF-744-GAM-WT-6</strain>
    </source>
</reference>
<dbReference type="RefSeq" id="WP_105304703.1">
    <property type="nucleotide sequence ID" value="NZ_VUMN01000054.1"/>
</dbReference>
<dbReference type="AlphaFoldDB" id="A0A7X2NUP6"/>
<feature type="transmembrane region" description="Helical" evidence="1">
    <location>
        <begin position="231"/>
        <end position="251"/>
    </location>
</feature>
<evidence type="ECO:0000313" key="3">
    <source>
        <dbReference type="Proteomes" id="UP000461880"/>
    </source>
</evidence>
<dbReference type="EMBL" id="VUMN01000054">
    <property type="protein sequence ID" value="MSS59820.1"/>
    <property type="molecule type" value="Genomic_DNA"/>
</dbReference>
<keyword evidence="1" id="KW-0812">Transmembrane</keyword>
<comment type="caution">
    <text evidence="2">The sequence shown here is derived from an EMBL/GenBank/DDBJ whole genome shotgun (WGS) entry which is preliminary data.</text>
</comment>
<gene>
    <name evidence="2" type="ORF">FYJ51_13045</name>
</gene>
<protein>
    <submittedName>
        <fullName evidence="2">Uncharacterized protein</fullName>
    </submittedName>
</protein>
<dbReference type="Proteomes" id="UP000461880">
    <property type="component" value="Unassembled WGS sequence"/>
</dbReference>
<keyword evidence="1" id="KW-1133">Transmembrane helix</keyword>
<evidence type="ECO:0000256" key="1">
    <source>
        <dbReference type="SAM" id="Phobius"/>
    </source>
</evidence>
<keyword evidence="1" id="KW-0472">Membrane</keyword>
<feature type="transmembrane region" description="Helical" evidence="1">
    <location>
        <begin position="156"/>
        <end position="178"/>
    </location>
</feature>
<keyword evidence="3" id="KW-1185">Reference proteome</keyword>
<accession>A0A7X2NUP6</accession>
<feature type="transmembrane region" description="Helical" evidence="1">
    <location>
        <begin position="190"/>
        <end position="211"/>
    </location>
</feature>
<sequence>MKNRKADSSKWLVIMAFAFGIECYRFLSQRNIQDLSVLDFYVLNALNSSLVENLLCWMIPLISAFACGKQFNAYYPLRKAIFTRTDRKKFVLQKAAESAARSFLLVLFFYLCCFLFDVIIAEMACPEIRFGVSLNLNSGVMYPSLYFARPVLYLDYFVIMISGYAAAFGMAGFLISCFTRNRAAVAIGPFAVMIVLSIVLLAVPGGLGSLFDFTSVSLLQKSWLATVPKPVQSFFNFIGPLVYLVLFRFMIRSAAEKEKPWQ</sequence>
<name>A0A7X2NUP6_9FIRM</name>